<evidence type="ECO:0000313" key="2">
    <source>
        <dbReference type="EMBL" id="KQH84736.1"/>
    </source>
</evidence>
<proteinExistence type="predicted"/>
<accession>A0A0Q2UW72</accession>
<feature type="compositionally biased region" description="Polar residues" evidence="1">
    <location>
        <begin position="28"/>
        <end position="39"/>
    </location>
</feature>
<organism evidence="2 3">
    <name type="scientific">Vibrio furnissii</name>
    <dbReference type="NCBI Taxonomy" id="29494"/>
    <lineage>
        <taxon>Bacteria</taxon>
        <taxon>Pseudomonadati</taxon>
        <taxon>Pseudomonadota</taxon>
        <taxon>Gammaproteobacteria</taxon>
        <taxon>Vibrionales</taxon>
        <taxon>Vibrionaceae</taxon>
        <taxon>Vibrio</taxon>
    </lineage>
</organism>
<gene>
    <name evidence="2" type="ORF">AMR76_16610</name>
</gene>
<dbReference type="AlphaFoldDB" id="A0A0Q2UW72"/>
<evidence type="ECO:0000313" key="3">
    <source>
        <dbReference type="Proteomes" id="UP000051221"/>
    </source>
</evidence>
<keyword evidence="3" id="KW-1185">Reference proteome</keyword>
<sequence>MGVGIGMVNWSQGEDSDTDSGDGVAQLQDVTTDSQNSSGRCQTTLLARKARKTKELLVR</sequence>
<dbReference type="Proteomes" id="UP000051221">
    <property type="component" value="Unassembled WGS sequence"/>
</dbReference>
<dbReference type="EMBL" id="LKHS01000016">
    <property type="protein sequence ID" value="KQH84736.1"/>
    <property type="molecule type" value="Genomic_DNA"/>
</dbReference>
<dbReference type="InParanoid" id="A0A0Q2UW72"/>
<evidence type="ECO:0000256" key="1">
    <source>
        <dbReference type="SAM" id="MobiDB-lite"/>
    </source>
</evidence>
<feature type="region of interest" description="Disordered" evidence="1">
    <location>
        <begin position="1"/>
        <end position="39"/>
    </location>
</feature>
<reference evidence="2 3" key="1">
    <citation type="submission" date="2015-08" db="EMBL/GenBank/DDBJ databases">
        <title>Antibacterial properties of a collection of Vibrionaceae strains.</title>
        <authorList>
            <person name="Giubergia S."/>
        </authorList>
    </citation>
    <scope>NUCLEOTIDE SEQUENCE [LARGE SCALE GENOMIC DNA]</scope>
    <source>
        <strain evidence="2 3">S0821</strain>
    </source>
</reference>
<comment type="caution">
    <text evidence="2">The sequence shown here is derived from an EMBL/GenBank/DDBJ whole genome shotgun (WGS) entry which is preliminary data.</text>
</comment>
<protein>
    <submittedName>
        <fullName evidence="2">Uncharacterized protein</fullName>
    </submittedName>
</protein>
<name>A0A0Q2UW72_VIBFU</name>